<dbReference type="EMBL" id="JBHSIU010000013">
    <property type="protein sequence ID" value="MFC4998850.1"/>
    <property type="molecule type" value="Genomic_DNA"/>
</dbReference>
<organism evidence="3 4">
    <name type="scientific">Dactylosporangium cerinum</name>
    <dbReference type="NCBI Taxonomy" id="1434730"/>
    <lineage>
        <taxon>Bacteria</taxon>
        <taxon>Bacillati</taxon>
        <taxon>Actinomycetota</taxon>
        <taxon>Actinomycetes</taxon>
        <taxon>Micromonosporales</taxon>
        <taxon>Micromonosporaceae</taxon>
        <taxon>Dactylosporangium</taxon>
    </lineage>
</organism>
<evidence type="ECO:0000313" key="4">
    <source>
        <dbReference type="Proteomes" id="UP001595912"/>
    </source>
</evidence>
<proteinExistence type="predicted"/>
<gene>
    <name evidence="3" type="ORF">ACFPIJ_13510</name>
</gene>
<comment type="caution">
    <text evidence="3">The sequence shown here is derived from an EMBL/GenBank/DDBJ whole genome shotgun (WGS) entry which is preliminary data.</text>
</comment>
<feature type="compositionally biased region" description="Basic and acidic residues" evidence="1">
    <location>
        <begin position="55"/>
        <end position="72"/>
    </location>
</feature>
<dbReference type="Proteomes" id="UP001595912">
    <property type="component" value="Unassembled WGS sequence"/>
</dbReference>
<feature type="region of interest" description="Disordered" evidence="1">
    <location>
        <begin position="26"/>
        <end position="77"/>
    </location>
</feature>
<protein>
    <submittedName>
        <fullName evidence="3">Uncharacterized protein</fullName>
    </submittedName>
</protein>
<evidence type="ECO:0000256" key="1">
    <source>
        <dbReference type="SAM" id="MobiDB-lite"/>
    </source>
</evidence>
<keyword evidence="2" id="KW-0732">Signal</keyword>
<feature type="chain" id="PRO_5045574204" evidence="2">
    <location>
        <begin position="24"/>
        <end position="131"/>
    </location>
</feature>
<sequence length="131" mass="13843">MAMAGLTLATGAVIGMSASTASAATVQDSKSTVAQPRPGGGDHPGGGSGGNGRGGDWRGNDGRFHGGWDGHRNGGWTQSWTVRTFQNKKSCTFAGWIGEQRGAWDDYDCYRVGRGGKYVLVAHEYGGRRHR</sequence>
<accession>A0ABV9VTM9</accession>
<evidence type="ECO:0000313" key="3">
    <source>
        <dbReference type="EMBL" id="MFC4998850.1"/>
    </source>
</evidence>
<dbReference type="RefSeq" id="WP_380115102.1">
    <property type="nucleotide sequence ID" value="NZ_JBHSIU010000013.1"/>
</dbReference>
<name>A0ABV9VTM9_9ACTN</name>
<feature type="compositionally biased region" description="Gly residues" evidence="1">
    <location>
        <begin position="38"/>
        <end position="54"/>
    </location>
</feature>
<reference evidence="4" key="1">
    <citation type="journal article" date="2019" name="Int. J. Syst. Evol. Microbiol.">
        <title>The Global Catalogue of Microorganisms (GCM) 10K type strain sequencing project: providing services to taxonomists for standard genome sequencing and annotation.</title>
        <authorList>
            <consortium name="The Broad Institute Genomics Platform"/>
            <consortium name="The Broad Institute Genome Sequencing Center for Infectious Disease"/>
            <person name="Wu L."/>
            <person name="Ma J."/>
        </authorList>
    </citation>
    <scope>NUCLEOTIDE SEQUENCE [LARGE SCALE GENOMIC DNA]</scope>
    <source>
        <strain evidence="4">CGMCC 4.7152</strain>
    </source>
</reference>
<keyword evidence="4" id="KW-1185">Reference proteome</keyword>
<feature type="signal peptide" evidence="2">
    <location>
        <begin position="1"/>
        <end position="23"/>
    </location>
</feature>
<evidence type="ECO:0000256" key="2">
    <source>
        <dbReference type="SAM" id="SignalP"/>
    </source>
</evidence>